<dbReference type="InterPro" id="IPR006119">
    <property type="entry name" value="Resolv_N"/>
</dbReference>
<dbReference type="InterPro" id="IPR036162">
    <property type="entry name" value="Resolvase-like_N_sf"/>
</dbReference>
<dbReference type="PROSITE" id="PS51736">
    <property type="entry name" value="RECOMBINASES_3"/>
    <property type="match status" value="1"/>
</dbReference>
<dbReference type="Pfam" id="PF00239">
    <property type="entry name" value="Resolvase"/>
    <property type="match status" value="1"/>
</dbReference>
<evidence type="ECO:0000313" key="4">
    <source>
        <dbReference type="EMBL" id="KAA6336938.1"/>
    </source>
</evidence>
<dbReference type="EMBL" id="SNRY01000746">
    <property type="protein sequence ID" value="KAA6336938.1"/>
    <property type="molecule type" value="Genomic_DNA"/>
</dbReference>
<dbReference type="SUPFAM" id="SSF53041">
    <property type="entry name" value="Resolvase-like"/>
    <property type="match status" value="1"/>
</dbReference>
<accession>A0A5J4RTK8</accession>
<dbReference type="GO" id="GO:0000150">
    <property type="term" value="F:DNA strand exchange activity"/>
    <property type="evidence" value="ECO:0007669"/>
    <property type="project" value="InterPro"/>
</dbReference>
<dbReference type="Pfam" id="PF07508">
    <property type="entry name" value="Recombinase"/>
    <property type="match status" value="1"/>
</dbReference>
<keyword evidence="2" id="KW-0233">DNA recombination</keyword>
<dbReference type="GO" id="GO:0003677">
    <property type="term" value="F:DNA binding"/>
    <property type="evidence" value="ECO:0007669"/>
    <property type="project" value="UniProtKB-KW"/>
</dbReference>
<dbReference type="SMART" id="SM00857">
    <property type="entry name" value="Resolvase"/>
    <property type="match status" value="1"/>
</dbReference>
<name>A0A5J4RTK8_9ZZZZ</name>
<evidence type="ECO:0000259" key="3">
    <source>
        <dbReference type="PROSITE" id="PS51736"/>
    </source>
</evidence>
<proteinExistence type="predicted"/>
<organism evidence="4">
    <name type="scientific">termite gut metagenome</name>
    <dbReference type="NCBI Taxonomy" id="433724"/>
    <lineage>
        <taxon>unclassified sequences</taxon>
        <taxon>metagenomes</taxon>
        <taxon>organismal metagenomes</taxon>
    </lineage>
</organism>
<sequence>MDMERFISYYRVSTQKQGQSGLGLESQKDIVSKYMESEKGILINSYTEVESGKKNDRKELAKALSECKAQNATLIVAKLDRLSRSVSFISSLTDSNVDFTCCDFPSANKFTIHLFASVAQYERELISTRTKAALKAKKEQGFKLGNPHATFTNEMRAKATSMKVEKANTNQNNARAKGMIQKLLQERKTQSEICRYLNANGFQTSTGKEFTPKAVARLIQRYNLK</sequence>
<dbReference type="PANTHER" id="PTHR30461:SF2">
    <property type="entry name" value="SERINE RECOMBINASE PINE-RELATED"/>
    <property type="match status" value="1"/>
</dbReference>
<dbReference type="InterPro" id="IPR011109">
    <property type="entry name" value="DNA_bind_recombinase_dom"/>
</dbReference>
<evidence type="ECO:0000256" key="1">
    <source>
        <dbReference type="ARBA" id="ARBA00023125"/>
    </source>
</evidence>
<dbReference type="AlphaFoldDB" id="A0A5J4RTK8"/>
<reference evidence="4" key="1">
    <citation type="submission" date="2019-03" db="EMBL/GenBank/DDBJ databases">
        <title>Single cell metagenomics reveals metabolic interactions within the superorganism composed of flagellate Streblomastix strix and complex community of Bacteroidetes bacteria on its surface.</title>
        <authorList>
            <person name="Treitli S.C."/>
            <person name="Kolisko M."/>
            <person name="Husnik F."/>
            <person name="Keeling P."/>
            <person name="Hampl V."/>
        </authorList>
    </citation>
    <scope>NUCLEOTIDE SEQUENCE</scope>
    <source>
        <strain evidence="4">STM</strain>
    </source>
</reference>
<dbReference type="PANTHER" id="PTHR30461">
    <property type="entry name" value="DNA-INVERTASE FROM LAMBDOID PROPHAGE"/>
    <property type="match status" value="1"/>
</dbReference>
<dbReference type="CDD" id="cd00338">
    <property type="entry name" value="Ser_Recombinase"/>
    <property type="match status" value="1"/>
</dbReference>
<dbReference type="Gene3D" id="3.40.50.1390">
    <property type="entry name" value="Resolvase, N-terminal catalytic domain"/>
    <property type="match status" value="1"/>
</dbReference>
<dbReference type="InterPro" id="IPR050639">
    <property type="entry name" value="SSR_resolvase"/>
</dbReference>
<keyword evidence="1" id="KW-0238">DNA-binding</keyword>
<protein>
    <submittedName>
        <fullName evidence="4">DNA-invertase hin</fullName>
    </submittedName>
</protein>
<comment type="caution">
    <text evidence="4">The sequence shown here is derived from an EMBL/GenBank/DDBJ whole genome shotgun (WGS) entry which is preliminary data.</text>
</comment>
<feature type="domain" description="Resolvase/invertase-type recombinase catalytic" evidence="3">
    <location>
        <begin position="5"/>
        <end position="141"/>
    </location>
</feature>
<evidence type="ECO:0000256" key="2">
    <source>
        <dbReference type="ARBA" id="ARBA00023172"/>
    </source>
</evidence>
<gene>
    <name evidence="4" type="ORF">EZS27_014947</name>
</gene>